<keyword evidence="4 7" id="KW-0812">Transmembrane</keyword>
<evidence type="ECO:0000313" key="9">
    <source>
        <dbReference type="Proteomes" id="UP001430377"/>
    </source>
</evidence>
<evidence type="ECO:0000256" key="1">
    <source>
        <dbReference type="ARBA" id="ARBA00004127"/>
    </source>
</evidence>
<dbReference type="GO" id="GO:0015099">
    <property type="term" value="F:nickel cation transmembrane transporter activity"/>
    <property type="evidence" value="ECO:0007669"/>
    <property type="project" value="UniProtKB-UniRule"/>
</dbReference>
<comment type="subcellular location">
    <subcellularLocation>
        <location evidence="7">Cell membrane</location>
        <topology evidence="7">Multi-pass membrane protein</topology>
    </subcellularLocation>
    <subcellularLocation>
        <location evidence="1">Endomembrane system</location>
        <topology evidence="1">Multi-pass membrane protein</topology>
    </subcellularLocation>
</comment>
<protein>
    <recommendedName>
        <fullName evidence="7">Nickel/cobalt efflux system</fullName>
    </recommendedName>
</protein>
<feature type="transmembrane region" description="Helical" evidence="7">
    <location>
        <begin position="213"/>
        <end position="232"/>
    </location>
</feature>
<evidence type="ECO:0000256" key="6">
    <source>
        <dbReference type="ARBA" id="ARBA00023136"/>
    </source>
</evidence>
<evidence type="ECO:0000256" key="3">
    <source>
        <dbReference type="ARBA" id="ARBA00022596"/>
    </source>
</evidence>
<evidence type="ECO:0000313" key="8">
    <source>
        <dbReference type="EMBL" id="MBX0322178.1"/>
    </source>
</evidence>
<reference evidence="8 9" key="1">
    <citation type="submission" date="2021-06" db="EMBL/GenBank/DDBJ databases">
        <title>Halomicroarcula sp. a new haloarchaeum isolated from saline soil.</title>
        <authorList>
            <person name="Duran-Viseras A."/>
            <person name="Sanchez-Porro C."/>
            <person name="Ventosa A."/>
        </authorList>
    </citation>
    <scope>NUCLEOTIDE SEQUENCE [LARGE SCALE GENOMIC DNA]</scope>
    <source>
        <strain evidence="8 9">F13</strain>
    </source>
</reference>
<feature type="transmembrane region" description="Helical" evidence="7">
    <location>
        <begin position="44"/>
        <end position="68"/>
    </location>
</feature>
<dbReference type="RefSeq" id="WP_220617152.1">
    <property type="nucleotide sequence ID" value="NZ_RKLR01000001.1"/>
</dbReference>
<organism evidence="8 9">
    <name type="scientific">Haloarcula rubra</name>
    <dbReference type="NCBI Taxonomy" id="2487747"/>
    <lineage>
        <taxon>Archaea</taxon>
        <taxon>Methanobacteriati</taxon>
        <taxon>Methanobacteriota</taxon>
        <taxon>Stenosarchaea group</taxon>
        <taxon>Halobacteria</taxon>
        <taxon>Halobacteriales</taxon>
        <taxon>Haloarculaceae</taxon>
        <taxon>Haloarcula</taxon>
    </lineage>
</organism>
<name>A0AAW4PKW6_9EURY</name>
<gene>
    <name evidence="8" type="ORF">EGH21_03930</name>
</gene>
<feature type="transmembrane region" description="Helical" evidence="7">
    <location>
        <begin position="146"/>
        <end position="167"/>
    </location>
</feature>
<feature type="transmembrane region" description="Helical" evidence="7">
    <location>
        <begin position="80"/>
        <end position="101"/>
    </location>
</feature>
<keyword evidence="6 7" id="KW-0472">Membrane</keyword>
<sequence>MTGPLLPALLTAGVLGVTHAMEPDHVAGISSLTSDYGDSRLSALAGACFSVGHVVLVVAWLAVAYVLLGRTSFPAVYGQVGTLGVGVLLGVFGAAMAVGGLRRVVRSDEHAHDGVTHSHPHVRLPLPGFDGADHGHDTVSYLKTGLVGALFTLSPPVSMIVFASTLLPGYGADVVALAVLTYGVTITATMSLLGAGAGALFGLAKGRNRTVHGFAQTVAGVAVTGLAATLLVDAAPALL</sequence>
<keyword evidence="2 7" id="KW-0813">Transport</keyword>
<dbReference type="AlphaFoldDB" id="A0AAW4PKW6"/>
<dbReference type="EMBL" id="RKLR01000001">
    <property type="protein sequence ID" value="MBX0322178.1"/>
    <property type="molecule type" value="Genomic_DNA"/>
</dbReference>
<proteinExistence type="inferred from homology"/>
<keyword evidence="3" id="KW-0533">Nickel</keyword>
<accession>A0AAW4PKW6</accession>
<evidence type="ECO:0000256" key="5">
    <source>
        <dbReference type="ARBA" id="ARBA00022989"/>
    </source>
</evidence>
<dbReference type="InterPro" id="IPR011541">
    <property type="entry name" value="Ni/Co_transpt_high_affinity"/>
</dbReference>
<feature type="transmembrane region" description="Helical" evidence="7">
    <location>
        <begin position="174"/>
        <end position="201"/>
    </location>
</feature>
<dbReference type="GO" id="GO:0012505">
    <property type="term" value="C:endomembrane system"/>
    <property type="evidence" value="ECO:0007669"/>
    <property type="project" value="UniProtKB-SubCell"/>
</dbReference>
<dbReference type="Pfam" id="PF03824">
    <property type="entry name" value="NicO"/>
    <property type="match status" value="1"/>
</dbReference>
<evidence type="ECO:0000256" key="4">
    <source>
        <dbReference type="ARBA" id="ARBA00022692"/>
    </source>
</evidence>
<dbReference type="Proteomes" id="UP001430377">
    <property type="component" value="Unassembled WGS sequence"/>
</dbReference>
<evidence type="ECO:0000256" key="7">
    <source>
        <dbReference type="RuleBase" id="RU362101"/>
    </source>
</evidence>
<comment type="similarity">
    <text evidence="7">Belongs to the NiCoT transporter (TC 2.A.52) family.</text>
</comment>
<keyword evidence="5 7" id="KW-1133">Transmembrane helix</keyword>
<dbReference type="GO" id="GO:0005886">
    <property type="term" value="C:plasma membrane"/>
    <property type="evidence" value="ECO:0007669"/>
    <property type="project" value="UniProtKB-SubCell"/>
</dbReference>
<keyword evidence="9" id="KW-1185">Reference proteome</keyword>
<evidence type="ECO:0000256" key="2">
    <source>
        <dbReference type="ARBA" id="ARBA00022448"/>
    </source>
</evidence>
<comment type="caution">
    <text evidence="8">The sequence shown here is derived from an EMBL/GenBank/DDBJ whole genome shotgun (WGS) entry which is preliminary data.</text>
</comment>